<keyword evidence="2 6" id="KW-0689">Ribosomal protein</keyword>
<protein>
    <recommendedName>
        <fullName evidence="4">Small ribosomal subunit protein uS8</fullName>
    </recommendedName>
    <alternativeName>
        <fullName evidence="5">30S ribosomal protein S8</fullName>
    </alternativeName>
</protein>
<evidence type="ECO:0000256" key="3">
    <source>
        <dbReference type="ARBA" id="ARBA00023274"/>
    </source>
</evidence>
<sequence>MSFVNSPVTDLLIRIKNSYMARRTTVNNVMYSNFKKEILLLLKRYNFIKDFVVVGDGVKKTFEITLKEVVNTNEDILVVKILSKPSRRNYVGRDMLKKVAGGKGIGIVSTNKGLMASHEAYNNGLGGELIAEIY</sequence>
<dbReference type="Gene3D" id="3.30.1370.30">
    <property type="match status" value="1"/>
</dbReference>
<dbReference type="Gene3D" id="3.30.1490.10">
    <property type="match status" value="1"/>
</dbReference>
<reference evidence="7 8" key="1">
    <citation type="journal article" date="2021" name="Nat. Commun.">
        <title>Reductive evolution and unique predatory mode in the CPR bacterium Vampirococcus lugosii.</title>
        <authorList>
            <person name="Moreira D."/>
            <person name="Zivanovic Y."/>
            <person name="Lopez-Archilla A.I."/>
            <person name="Iniesto M."/>
            <person name="Lopez-Garcia P."/>
        </authorList>
    </citation>
    <scope>NUCLEOTIDE SEQUENCE [LARGE SCALE GENOMIC DNA]</scope>
    <source>
        <strain evidence="7">Chiprana</strain>
    </source>
</reference>
<evidence type="ECO:0000313" key="8">
    <source>
        <dbReference type="Proteomes" id="UP000680365"/>
    </source>
</evidence>
<dbReference type="RefSeq" id="WP_213348798.1">
    <property type="nucleotide sequence ID" value="NZ_JAEDAM010000020.1"/>
</dbReference>
<evidence type="ECO:0000256" key="4">
    <source>
        <dbReference type="ARBA" id="ARBA00035258"/>
    </source>
</evidence>
<dbReference type="InterPro" id="IPR000630">
    <property type="entry name" value="Ribosomal_uS8"/>
</dbReference>
<dbReference type="Pfam" id="PF00410">
    <property type="entry name" value="Ribosomal_S8"/>
    <property type="match status" value="1"/>
</dbReference>
<keyword evidence="8" id="KW-1185">Reference proteome</keyword>
<accession>A0ABS5QL03</accession>
<comment type="caution">
    <text evidence="7">The sequence shown here is derived from an EMBL/GenBank/DDBJ whole genome shotgun (WGS) entry which is preliminary data.</text>
</comment>
<evidence type="ECO:0000256" key="5">
    <source>
        <dbReference type="ARBA" id="ARBA00035525"/>
    </source>
</evidence>
<dbReference type="Proteomes" id="UP000680365">
    <property type="component" value="Unassembled WGS sequence"/>
</dbReference>
<comment type="similarity">
    <text evidence="1 6">Belongs to the universal ribosomal protein uS8 family.</text>
</comment>
<evidence type="ECO:0000313" key="7">
    <source>
        <dbReference type="EMBL" id="MBS8121892.1"/>
    </source>
</evidence>
<evidence type="ECO:0000256" key="2">
    <source>
        <dbReference type="ARBA" id="ARBA00022980"/>
    </source>
</evidence>
<name>A0ABS5QL03_9BACT</name>
<evidence type="ECO:0000256" key="6">
    <source>
        <dbReference type="RuleBase" id="RU003660"/>
    </source>
</evidence>
<dbReference type="PROSITE" id="PS00053">
    <property type="entry name" value="RIBOSOMAL_S8"/>
    <property type="match status" value="1"/>
</dbReference>
<keyword evidence="3 6" id="KW-0687">Ribonucleoprotein</keyword>
<dbReference type="SUPFAM" id="SSF56047">
    <property type="entry name" value="Ribosomal protein S8"/>
    <property type="match status" value="1"/>
</dbReference>
<gene>
    <name evidence="7" type="ORF">VAMP_34n74</name>
</gene>
<dbReference type="GO" id="GO:0005840">
    <property type="term" value="C:ribosome"/>
    <property type="evidence" value="ECO:0007669"/>
    <property type="project" value="UniProtKB-KW"/>
</dbReference>
<dbReference type="InterPro" id="IPR035987">
    <property type="entry name" value="Ribosomal_uS8_sf"/>
</dbReference>
<evidence type="ECO:0000256" key="1">
    <source>
        <dbReference type="ARBA" id="ARBA00006471"/>
    </source>
</evidence>
<organism evidence="7 8">
    <name type="scientific">Candidatus Vampirococcus lugosii</name>
    <dbReference type="NCBI Taxonomy" id="2789015"/>
    <lineage>
        <taxon>Bacteria</taxon>
        <taxon>Candidatus Absconditibacteriota</taxon>
        <taxon>Vampirococcus</taxon>
    </lineage>
</organism>
<proteinExistence type="inferred from homology"/>
<dbReference type="InterPro" id="IPR047863">
    <property type="entry name" value="Ribosomal_uS8_CS"/>
</dbReference>
<dbReference type="EMBL" id="JAEDAM010000020">
    <property type="protein sequence ID" value="MBS8121892.1"/>
    <property type="molecule type" value="Genomic_DNA"/>
</dbReference>